<protein>
    <submittedName>
        <fullName evidence="1">Uncharacterized protein</fullName>
    </submittedName>
</protein>
<accession>A0AAW8DJ87</accession>
<keyword evidence="3" id="KW-1185">Reference proteome</keyword>
<proteinExistence type="predicted"/>
<dbReference type="AlphaFoldDB" id="A0AAW8DJ87"/>
<reference evidence="1 3" key="1">
    <citation type="submission" date="2023-07" db="EMBL/GenBank/DDBJ databases">
        <title>Sorghum-associated microbial communities from plants grown in Nebraska, USA.</title>
        <authorList>
            <person name="Schachtman D."/>
        </authorList>
    </citation>
    <scope>NUCLEOTIDE SEQUENCE</scope>
    <source>
        <strain evidence="1">DS1006</strain>
        <strain evidence="2 3">DS1016</strain>
    </source>
</reference>
<name>A0AAW8DJ87_9MICC</name>
<dbReference type="Proteomes" id="UP001242995">
    <property type="component" value="Unassembled WGS sequence"/>
</dbReference>
<evidence type="ECO:0000313" key="3">
    <source>
        <dbReference type="Proteomes" id="UP001230951"/>
    </source>
</evidence>
<dbReference type="EMBL" id="JAUSTF010000001">
    <property type="protein sequence ID" value="MDQ0178731.1"/>
    <property type="molecule type" value="Genomic_DNA"/>
</dbReference>
<evidence type="ECO:0000313" key="4">
    <source>
        <dbReference type="Proteomes" id="UP001242995"/>
    </source>
</evidence>
<evidence type="ECO:0000313" key="1">
    <source>
        <dbReference type="EMBL" id="MDP9905529.1"/>
    </source>
</evidence>
<dbReference type="RefSeq" id="WP_306961610.1">
    <property type="nucleotide sequence ID" value="NZ_JAUSRG010000006.1"/>
</dbReference>
<dbReference type="EMBL" id="JAUSRG010000006">
    <property type="protein sequence ID" value="MDP9905529.1"/>
    <property type="molecule type" value="Genomic_DNA"/>
</dbReference>
<dbReference type="Proteomes" id="UP001230951">
    <property type="component" value="Unassembled WGS sequence"/>
</dbReference>
<evidence type="ECO:0000313" key="2">
    <source>
        <dbReference type="EMBL" id="MDQ0178731.1"/>
    </source>
</evidence>
<comment type="caution">
    <text evidence="1">The sequence shown here is derived from an EMBL/GenBank/DDBJ whole genome shotgun (WGS) entry which is preliminary data.</text>
</comment>
<sequence length="44" mass="4901">MNETSLDKPMNALKSAEVRARLAEVKVLIMSWQCPQLESLAVQA</sequence>
<gene>
    <name evidence="1" type="ORF">J2S90_002500</name>
    <name evidence="2" type="ORF">J2S93_000138</name>
</gene>
<organism evidence="1 4">
    <name type="scientific">Arthrobacter bambusae</name>
    <dbReference type="NCBI Taxonomy" id="1338426"/>
    <lineage>
        <taxon>Bacteria</taxon>
        <taxon>Bacillati</taxon>
        <taxon>Actinomycetota</taxon>
        <taxon>Actinomycetes</taxon>
        <taxon>Micrococcales</taxon>
        <taxon>Micrococcaceae</taxon>
        <taxon>Arthrobacter</taxon>
    </lineage>
</organism>